<dbReference type="Pfam" id="PF07691">
    <property type="entry name" value="PA14"/>
    <property type="match status" value="2"/>
</dbReference>
<evidence type="ECO:0000259" key="2">
    <source>
        <dbReference type="PROSITE" id="PS51820"/>
    </source>
</evidence>
<dbReference type="PANTHER" id="PTHR19328:SF13">
    <property type="entry name" value="HIPL1 PROTEIN"/>
    <property type="match status" value="1"/>
</dbReference>
<dbReference type="PANTHER" id="PTHR19328">
    <property type="entry name" value="HEDGEHOG-INTERACTING PROTEIN"/>
    <property type="match status" value="1"/>
</dbReference>
<dbReference type="Gene3D" id="3.90.182.10">
    <property type="entry name" value="Toxin - Anthrax Protective Antigen,domain 1"/>
    <property type="match status" value="2"/>
</dbReference>
<gene>
    <name evidence="3" type="ORF">SAMN05421867_11024</name>
</gene>
<evidence type="ECO:0000256" key="1">
    <source>
        <dbReference type="SAM" id="SignalP"/>
    </source>
</evidence>
<dbReference type="InterPro" id="IPR011658">
    <property type="entry name" value="PA14_dom"/>
</dbReference>
<protein>
    <submittedName>
        <fullName evidence="3">Glucose / Sorbosone dehydrogenase</fullName>
    </submittedName>
</protein>
<dbReference type="InterPro" id="IPR012938">
    <property type="entry name" value="Glc/Sorbosone_DH"/>
</dbReference>
<proteinExistence type="predicted"/>
<feature type="domain" description="PA14" evidence="2">
    <location>
        <begin position="480"/>
        <end position="620"/>
    </location>
</feature>
<dbReference type="Gene3D" id="2.120.10.30">
    <property type="entry name" value="TolB, C-terminal domain"/>
    <property type="match status" value="1"/>
</dbReference>
<keyword evidence="4" id="KW-1185">Reference proteome</keyword>
<dbReference type="PROSITE" id="PS51820">
    <property type="entry name" value="PA14"/>
    <property type="match status" value="2"/>
</dbReference>
<dbReference type="AlphaFoldDB" id="A0A1I0Z8B7"/>
<dbReference type="Pfam" id="PF07995">
    <property type="entry name" value="GSDH"/>
    <property type="match status" value="2"/>
</dbReference>
<sequence>MLLLAALAALLPVAVPGPTGGAPVGTAAAATVPAGYVEQVAFRGLVQPTVVRFAPDGRVFVAEKRGTVVMFDGPGDTTPTRVADLRTEVHNFWDRGLLGLAVDPAFPTRPYLYVTYTFDGPVGGTAPRWGTPGADSDPCPSPPGATADGCVVSGKLARLTLSGTTTTRTDLVHDWCQQYPSHSMGDVTIGRDGALYVSGGDGASFTFTDYGQDGSPTNPCGDPGGATGAVLAPPTAEGGSLRAQDVRTTADPTGLSGSVVRVSPDTGLAMPDNPGRAATDANARRIVAHGLRNPLRSVVRPGTDELWIADVGANTWEEVNRVVAPKAAVTNLGWPCYEGDARQPRFDAADLRLCEGLYTQPDADTTPYLRYQHGVRLSAADTCDAAGGSSISGLAFASSTGPYPDALDGALFVSDYSRACIWVVPRGADGLPDRTQVRPFVTAAAGPVQLEVSPAGVLHYVDLVGGTIRRVVPDPSTTGCPASSFRAEYFANRTLTGVPAVTACEAAPLRHDWAYGAPAGLPTDGFSGRWTGTVDVPTAGSYRFTATADDGVRVRVDGVVVVDRWVTQSATTVTGTRALTAGPHQVQVEWFDATGKASLAVGWAPVDAPPVPTVTTPSATSTWQVGQTVTFSGGARDPEQGALPASALRWELVLQHCPDACHAHPVQSWTGTASGSFVAPDHEYPAHLELRLTATDAAGNAATTVRRLEPRTTALTVTTQPPGLQVTVGERTGPSPLTTTVLLGGTTSVTTPSPQTLAGLGRTFTSWSDGGARTHGVVATAATQTLTATFAPAAACPAGQYRAEYFANRSLSGAPVSVSCEAAPLAHDWGAGSPPGVGPDEFSARWAGTFGVATAGTYRFTVTADDGVRLWVDDVLLLDRWYTHAVQTFTASRTLTAGSHRVRVEWFDGTRNAVAQVSWALR</sequence>
<dbReference type="STRING" id="988821.SAMN05421867_11024"/>
<dbReference type="SUPFAM" id="SSF50952">
    <property type="entry name" value="Soluble quinoprotein glucose dehydrogenase"/>
    <property type="match status" value="1"/>
</dbReference>
<feature type="domain" description="PA14" evidence="2">
    <location>
        <begin position="796"/>
        <end position="922"/>
    </location>
</feature>
<dbReference type="SUPFAM" id="SSF56988">
    <property type="entry name" value="Anthrax protective antigen"/>
    <property type="match status" value="2"/>
</dbReference>
<dbReference type="InterPro" id="IPR011041">
    <property type="entry name" value="Quinoprot_gluc/sorb_DH_b-prop"/>
</dbReference>
<dbReference type="SMART" id="SM00758">
    <property type="entry name" value="PA14"/>
    <property type="match status" value="2"/>
</dbReference>
<accession>A0A1I0Z8B7</accession>
<keyword evidence="1" id="KW-0732">Signal</keyword>
<organism evidence="3 4">
    <name type="scientific">Cellulomonas marina</name>
    <dbReference type="NCBI Taxonomy" id="988821"/>
    <lineage>
        <taxon>Bacteria</taxon>
        <taxon>Bacillati</taxon>
        <taxon>Actinomycetota</taxon>
        <taxon>Actinomycetes</taxon>
        <taxon>Micrococcales</taxon>
        <taxon>Cellulomonadaceae</taxon>
        <taxon>Cellulomonas</taxon>
    </lineage>
</organism>
<evidence type="ECO:0000313" key="4">
    <source>
        <dbReference type="Proteomes" id="UP000199012"/>
    </source>
</evidence>
<dbReference type="InterPro" id="IPR011042">
    <property type="entry name" value="6-blade_b-propeller_TolB-like"/>
</dbReference>
<dbReference type="InterPro" id="IPR037524">
    <property type="entry name" value="PA14/GLEYA"/>
</dbReference>
<evidence type="ECO:0000313" key="3">
    <source>
        <dbReference type="EMBL" id="SFB21652.1"/>
    </source>
</evidence>
<name>A0A1I0Z8B7_9CELL</name>
<feature type="chain" id="PRO_5011583213" evidence="1">
    <location>
        <begin position="22"/>
        <end position="922"/>
    </location>
</feature>
<reference evidence="3 4" key="1">
    <citation type="submission" date="2016-10" db="EMBL/GenBank/DDBJ databases">
        <authorList>
            <person name="de Groot N.N."/>
        </authorList>
    </citation>
    <scope>NUCLEOTIDE SEQUENCE [LARGE SCALE GENOMIC DNA]</scope>
    <source>
        <strain evidence="3 4">CGMCC 4.6945</strain>
    </source>
</reference>
<dbReference type="EMBL" id="FOKA01000010">
    <property type="protein sequence ID" value="SFB21652.1"/>
    <property type="molecule type" value="Genomic_DNA"/>
</dbReference>
<feature type="signal peptide" evidence="1">
    <location>
        <begin position="1"/>
        <end position="21"/>
    </location>
</feature>
<dbReference type="Proteomes" id="UP000199012">
    <property type="component" value="Unassembled WGS sequence"/>
</dbReference>